<reference evidence="2 3" key="1">
    <citation type="journal article" date="2016" name="Nat. Commun.">
        <title>Thousands of microbial genomes shed light on interconnected biogeochemical processes in an aquifer system.</title>
        <authorList>
            <person name="Anantharaman K."/>
            <person name="Brown C.T."/>
            <person name="Hug L.A."/>
            <person name="Sharon I."/>
            <person name="Castelle C.J."/>
            <person name="Probst A.J."/>
            <person name="Thomas B.C."/>
            <person name="Singh A."/>
            <person name="Wilkins M.J."/>
            <person name="Karaoz U."/>
            <person name="Brodie E.L."/>
            <person name="Williams K.H."/>
            <person name="Hubbard S.S."/>
            <person name="Banfield J.F."/>
        </authorList>
    </citation>
    <scope>NUCLEOTIDE SEQUENCE [LARGE SCALE GENOMIC DNA]</scope>
</reference>
<dbReference type="AlphaFoldDB" id="A0A1G2GR16"/>
<keyword evidence="1" id="KW-1133">Transmembrane helix</keyword>
<evidence type="ECO:0000313" key="2">
    <source>
        <dbReference type="EMBL" id="OGZ52632.1"/>
    </source>
</evidence>
<comment type="caution">
    <text evidence="2">The sequence shown here is derived from an EMBL/GenBank/DDBJ whole genome shotgun (WGS) entry which is preliminary data.</text>
</comment>
<evidence type="ECO:0000256" key="1">
    <source>
        <dbReference type="SAM" id="Phobius"/>
    </source>
</evidence>
<accession>A0A1G2GR16</accession>
<sequence>MEDQKKSIEEQYNFTDAEKDLIRRSAKGNILATYEAQTQASIILAKSIQRAEKSNSRLSFWLTIFTGIMALAALLQFVDTLIDLI</sequence>
<proteinExistence type="predicted"/>
<organism evidence="2 3">
    <name type="scientific">Candidatus Ryanbacteria bacterium RIFCSPLOWO2_01_FULL_48_26</name>
    <dbReference type="NCBI Taxonomy" id="1802126"/>
    <lineage>
        <taxon>Bacteria</taxon>
        <taxon>Candidatus Ryaniibacteriota</taxon>
    </lineage>
</organism>
<keyword evidence="1" id="KW-0812">Transmembrane</keyword>
<name>A0A1G2GR16_9BACT</name>
<protein>
    <submittedName>
        <fullName evidence="2">Uncharacterized protein</fullName>
    </submittedName>
</protein>
<gene>
    <name evidence="2" type="ORF">A3B25_00340</name>
</gene>
<evidence type="ECO:0000313" key="3">
    <source>
        <dbReference type="Proteomes" id="UP000179106"/>
    </source>
</evidence>
<dbReference type="EMBL" id="MHNW01000042">
    <property type="protein sequence ID" value="OGZ52632.1"/>
    <property type="molecule type" value="Genomic_DNA"/>
</dbReference>
<feature type="transmembrane region" description="Helical" evidence="1">
    <location>
        <begin position="58"/>
        <end position="78"/>
    </location>
</feature>
<dbReference type="Proteomes" id="UP000179106">
    <property type="component" value="Unassembled WGS sequence"/>
</dbReference>
<keyword evidence="1" id="KW-0472">Membrane</keyword>
<dbReference type="STRING" id="1802126.A3B25_00340"/>